<dbReference type="EMBL" id="CM047945">
    <property type="protein sequence ID" value="KAI9898062.1"/>
    <property type="molecule type" value="Genomic_DNA"/>
</dbReference>
<gene>
    <name evidence="1" type="ORF">N3K66_006422</name>
</gene>
<organism evidence="1 2">
    <name type="scientific">Trichothecium roseum</name>
    <dbReference type="NCBI Taxonomy" id="47278"/>
    <lineage>
        <taxon>Eukaryota</taxon>
        <taxon>Fungi</taxon>
        <taxon>Dikarya</taxon>
        <taxon>Ascomycota</taxon>
        <taxon>Pezizomycotina</taxon>
        <taxon>Sordariomycetes</taxon>
        <taxon>Hypocreomycetidae</taxon>
        <taxon>Hypocreales</taxon>
        <taxon>Hypocreales incertae sedis</taxon>
        <taxon>Trichothecium</taxon>
    </lineage>
</organism>
<keyword evidence="2" id="KW-1185">Reference proteome</keyword>
<comment type="caution">
    <text evidence="1">The sequence shown here is derived from an EMBL/GenBank/DDBJ whole genome shotgun (WGS) entry which is preliminary data.</text>
</comment>
<protein>
    <submittedName>
        <fullName evidence="1">Uncharacterized protein</fullName>
    </submittedName>
</protein>
<dbReference type="Proteomes" id="UP001163324">
    <property type="component" value="Chromosome 6"/>
</dbReference>
<accession>A0ACC0UVD6</accession>
<proteinExistence type="predicted"/>
<reference evidence="1" key="1">
    <citation type="submission" date="2022-10" db="EMBL/GenBank/DDBJ databases">
        <title>Complete Genome of Trichothecium roseum strain YXFP-22015, a Plant Pathogen Isolated from Citrus.</title>
        <authorList>
            <person name="Wang Y."/>
            <person name="Zhu L."/>
        </authorList>
    </citation>
    <scope>NUCLEOTIDE SEQUENCE</scope>
    <source>
        <strain evidence="1">YXFP-22015</strain>
    </source>
</reference>
<name>A0ACC0UVD6_9HYPO</name>
<sequence length="245" mass="28160">MSSLEKRSILFASLNQLSYFPREHAEFNDARRKAAQLSPVQLHECHRIVNLACKALHPDNNANPRAMDYFLSAVFKDWSTGDEVRKLKPFNRTPLQDINFARKATLSDKCLDYQVLIKSNPLMICITVSPNDTPGDSSDKPGEHWTMDRVVKDLSYHFALRTHGYNSTRAIMYARSYLNQDRPQGEKCEYAKFQDAIDLLPGLSVVRSREELSDEWAWYIREAGLEPQDTKKAQDTEVAQDTEED</sequence>
<evidence type="ECO:0000313" key="2">
    <source>
        <dbReference type="Proteomes" id="UP001163324"/>
    </source>
</evidence>
<evidence type="ECO:0000313" key="1">
    <source>
        <dbReference type="EMBL" id="KAI9898062.1"/>
    </source>
</evidence>